<name>A0A0F9BSE2_9ZZZZ</name>
<sequence>MNLLAAQSRKPILDLTLALSATMVIAFLVINDGLIPSVFTTAFFAPIIFLAYRHPLPYSLSVAILASVATSPAMGVFGAQMNESVMPVFWLGWPAVYLFLAVTLNQWANIKT</sequence>
<keyword evidence="1" id="KW-1133">Transmembrane helix</keyword>
<feature type="non-terminal residue" evidence="2">
    <location>
        <position position="112"/>
    </location>
</feature>
<keyword evidence="1" id="KW-0812">Transmembrane</keyword>
<dbReference type="AlphaFoldDB" id="A0A0F9BSE2"/>
<feature type="transmembrane region" description="Helical" evidence="1">
    <location>
        <begin position="35"/>
        <end position="52"/>
    </location>
</feature>
<organism evidence="2">
    <name type="scientific">marine sediment metagenome</name>
    <dbReference type="NCBI Taxonomy" id="412755"/>
    <lineage>
        <taxon>unclassified sequences</taxon>
        <taxon>metagenomes</taxon>
        <taxon>ecological metagenomes</taxon>
    </lineage>
</organism>
<accession>A0A0F9BSE2</accession>
<gene>
    <name evidence="2" type="ORF">LCGC14_2693660</name>
</gene>
<feature type="transmembrane region" description="Helical" evidence="1">
    <location>
        <begin position="12"/>
        <end position="29"/>
    </location>
</feature>
<keyword evidence="1" id="KW-0472">Membrane</keyword>
<evidence type="ECO:0000313" key="2">
    <source>
        <dbReference type="EMBL" id="KKK93359.1"/>
    </source>
</evidence>
<feature type="transmembrane region" description="Helical" evidence="1">
    <location>
        <begin position="85"/>
        <end position="104"/>
    </location>
</feature>
<reference evidence="2" key="1">
    <citation type="journal article" date="2015" name="Nature">
        <title>Complex archaea that bridge the gap between prokaryotes and eukaryotes.</title>
        <authorList>
            <person name="Spang A."/>
            <person name="Saw J.H."/>
            <person name="Jorgensen S.L."/>
            <person name="Zaremba-Niedzwiedzka K."/>
            <person name="Martijn J."/>
            <person name="Lind A.E."/>
            <person name="van Eijk R."/>
            <person name="Schleper C."/>
            <person name="Guy L."/>
            <person name="Ettema T.J."/>
        </authorList>
    </citation>
    <scope>NUCLEOTIDE SEQUENCE</scope>
</reference>
<proteinExistence type="predicted"/>
<dbReference type="EMBL" id="LAZR01047807">
    <property type="protein sequence ID" value="KKK93359.1"/>
    <property type="molecule type" value="Genomic_DNA"/>
</dbReference>
<protein>
    <submittedName>
        <fullName evidence="2">Uncharacterized protein</fullName>
    </submittedName>
</protein>
<comment type="caution">
    <text evidence="2">The sequence shown here is derived from an EMBL/GenBank/DDBJ whole genome shotgun (WGS) entry which is preliminary data.</text>
</comment>
<feature type="transmembrane region" description="Helical" evidence="1">
    <location>
        <begin position="59"/>
        <end position="79"/>
    </location>
</feature>
<evidence type="ECO:0000256" key="1">
    <source>
        <dbReference type="SAM" id="Phobius"/>
    </source>
</evidence>